<organism evidence="2 3">
    <name type="scientific">Salmonirosea aquatica</name>
    <dbReference type="NCBI Taxonomy" id="2654236"/>
    <lineage>
        <taxon>Bacteria</taxon>
        <taxon>Pseudomonadati</taxon>
        <taxon>Bacteroidota</taxon>
        <taxon>Cytophagia</taxon>
        <taxon>Cytophagales</taxon>
        <taxon>Spirosomataceae</taxon>
        <taxon>Salmonirosea</taxon>
    </lineage>
</organism>
<comment type="caution">
    <text evidence="2">The sequence shown here is derived from an EMBL/GenBank/DDBJ whole genome shotgun (WGS) entry which is preliminary data.</text>
</comment>
<keyword evidence="1" id="KW-0812">Transmembrane</keyword>
<accession>A0A7C9BE58</accession>
<dbReference type="RefSeq" id="WP_152762220.1">
    <property type="nucleotide sequence ID" value="NZ_WHLY01000002.1"/>
</dbReference>
<sequence length="97" mass="11708">MKILKPIVFGILWGIALFYLPFFVLRVAIVFLIIASLFRLFRGREWHRRGNYGYIHERRLAFADKIRAMSDEEYFQFKQNQSKFRDFEDEANTGNRP</sequence>
<evidence type="ECO:0000313" key="2">
    <source>
        <dbReference type="EMBL" id="MPR35296.1"/>
    </source>
</evidence>
<keyword evidence="1" id="KW-1133">Transmembrane helix</keyword>
<evidence type="ECO:0000313" key="3">
    <source>
        <dbReference type="Proteomes" id="UP000479293"/>
    </source>
</evidence>
<reference evidence="2 3" key="1">
    <citation type="submission" date="2019-10" db="EMBL/GenBank/DDBJ databases">
        <title>Draft Genome Sequence of Cytophagaceae sp. SJW1-29.</title>
        <authorList>
            <person name="Choi A."/>
        </authorList>
    </citation>
    <scope>NUCLEOTIDE SEQUENCE [LARGE SCALE GENOMIC DNA]</scope>
    <source>
        <strain evidence="2 3">SJW1-29</strain>
    </source>
</reference>
<dbReference type="Proteomes" id="UP000479293">
    <property type="component" value="Unassembled WGS sequence"/>
</dbReference>
<keyword evidence="1" id="KW-0472">Membrane</keyword>
<name>A0A7C9BE58_9BACT</name>
<gene>
    <name evidence="2" type="ORF">GBK04_18555</name>
</gene>
<proteinExistence type="predicted"/>
<evidence type="ECO:0000256" key="1">
    <source>
        <dbReference type="SAM" id="Phobius"/>
    </source>
</evidence>
<keyword evidence="3" id="KW-1185">Reference proteome</keyword>
<feature type="transmembrane region" description="Helical" evidence="1">
    <location>
        <begin position="12"/>
        <end position="41"/>
    </location>
</feature>
<dbReference type="AlphaFoldDB" id="A0A7C9BE58"/>
<protein>
    <submittedName>
        <fullName evidence="2">Uncharacterized protein</fullName>
    </submittedName>
</protein>
<dbReference type="EMBL" id="WHLY01000002">
    <property type="protein sequence ID" value="MPR35296.1"/>
    <property type="molecule type" value="Genomic_DNA"/>
</dbReference>